<evidence type="ECO:0000313" key="3">
    <source>
        <dbReference type="Proteomes" id="UP000094313"/>
    </source>
</evidence>
<dbReference type="Proteomes" id="UP000094313">
    <property type="component" value="Chromosome"/>
</dbReference>
<dbReference type="KEGG" id="psty:BFS30_24655"/>
<feature type="signal peptide" evidence="1">
    <location>
        <begin position="1"/>
        <end position="22"/>
    </location>
</feature>
<feature type="chain" id="PRO_5009099028" description="TerB family tellurite resistance protein" evidence="1">
    <location>
        <begin position="23"/>
        <end position="209"/>
    </location>
</feature>
<dbReference type="OrthoDB" id="826958at2"/>
<keyword evidence="1" id="KW-0732">Signal</keyword>
<dbReference type="RefSeq" id="WP_069382653.1">
    <property type="nucleotide sequence ID" value="NZ_CP017141.1"/>
</dbReference>
<evidence type="ECO:0000313" key="2">
    <source>
        <dbReference type="EMBL" id="AOM80999.1"/>
    </source>
</evidence>
<dbReference type="EMBL" id="CP017141">
    <property type="protein sequence ID" value="AOM80999.1"/>
    <property type="molecule type" value="Genomic_DNA"/>
</dbReference>
<name>A0A1D7QQR3_9SPHI</name>
<proteinExistence type="predicted"/>
<dbReference type="AlphaFoldDB" id="A0A1D7QQR3"/>
<sequence length="209" mass="23947">MKKILTAVLTLCCTLQLQLASAQSAEIQQLILNIEKLAQFKAILSDLKKGYDIAHNGYNTVKNISQGNFSMHQVFLDGLLAVNPELRKYRKVADIINYQVRILSEYQSAFNRFKSTGNFTPAEIIYLGKVYGNLFDRSLENIDELAMILTASELRMSDDERITAIDRLYEDMSGKLSFLRSFNKKTEILHRQRGQQVRENNLAKKIYGQ</sequence>
<gene>
    <name evidence="2" type="ORF">BFS30_24655</name>
</gene>
<accession>A0A1D7QQR3</accession>
<keyword evidence="3" id="KW-1185">Reference proteome</keyword>
<evidence type="ECO:0008006" key="4">
    <source>
        <dbReference type="Google" id="ProtNLM"/>
    </source>
</evidence>
<evidence type="ECO:0000256" key="1">
    <source>
        <dbReference type="SAM" id="SignalP"/>
    </source>
</evidence>
<protein>
    <recommendedName>
        <fullName evidence="4">TerB family tellurite resistance protein</fullName>
    </recommendedName>
</protein>
<organism evidence="2 3">
    <name type="scientific">Pedobacter steynii</name>
    <dbReference type="NCBI Taxonomy" id="430522"/>
    <lineage>
        <taxon>Bacteria</taxon>
        <taxon>Pseudomonadati</taxon>
        <taxon>Bacteroidota</taxon>
        <taxon>Sphingobacteriia</taxon>
        <taxon>Sphingobacteriales</taxon>
        <taxon>Sphingobacteriaceae</taxon>
        <taxon>Pedobacter</taxon>
    </lineage>
</organism>
<reference evidence="2 3" key="1">
    <citation type="submission" date="2016-08" db="EMBL/GenBank/DDBJ databases">
        <authorList>
            <person name="Seilhamer J.J."/>
        </authorList>
    </citation>
    <scope>NUCLEOTIDE SEQUENCE [LARGE SCALE GENOMIC DNA]</scope>
    <source>
        <strain evidence="2 3">DX4</strain>
    </source>
</reference>